<organism evidence="1 2">
    <name type="scientific">Eufriesea mexicana</name>
    <dbReference type="NCBI Taxonomy" id="516756"/>
    <lineage>
        <taxon>Eukaryota</taxon>
        <taxon>Metazoa</taxon>
        <taxon>Ecdysozoa</taxon>
        <taxon>Arthropoda</taxon>
        <taxon>Hexapoda</taxon>
        <taxon>Insecta</taxon>
        <taxon>Pterygota</taxon>
        <taxon>Neoptera</taxon>
        <taxon>Endopterygota</taxon>
        <taxon>Hymenoptera</taxon>
        <taxon>Apocrita</taxon>
        <taxon>Aculeata</taxon>
        <taxon>Apoidea</taxon>
        <taxon>Anthophila</taxon>
        <taxon>Apidae</taxon>
        <taxon>Eufriesea</taxon>
    </lineage>
</organism>
<accession>A0A310SFX0</accession>
<evidence type="ECO:0000313" key="2">
    <source>
        <dbReference type="Proteomes" id="UP000250275"/>
    </source>
</evidence>
<sequence>KTSLVPNVELITENVFVPIRKTIFMKKHNEAKQCNFSESRIEIVKLCQCSNSKLTMSLLKKPSRLPTNIKHEEVNLKNKQLRLINKNCNYMNDQSKIFSERSRNKKQTLVFPSSLFHLPLTSLTTCQAFSINNNVIKSNKKKWKESDKTNGKKTISSISSIVSNFSKTNGNTKDLKLYEPENVICRLRYNSKQTECLLSNYNGKIQLSENNLSNDSITSSNTSNISIILSTTTTETVKEGNVGKQCFLDSYCNSVLKKVGATVKETISDSTIDYEDHFLKTHQTNSIEDIHSKILDTHNLQCHPQENIDHSIHRNEHHHLCRIKYSWQVIGTSSQTSQTLLNNLVNGNKCFDDESVYNCSIKYSWQIIGIATQTSWKDFTASECHSAISFLSTNKKVICHTIKNTICDLSPETTTIWRKGKRFIVLNNQCTQTFAHKESQTVFTELHKNYCD</sequence>
<dbReference type="AlphaFoldDB" id="A0A310SFX0"/>
<feature type="non-terminal residue" evidence="1">
    <location>
        <position position="1"/>
    </location>
</feature>
<keyword evidence="2" id="KW-1185">Reference proteome</keyword>
<proteinExistence type="predicted"/>
<reference evidence="1 2" key="1">
    <citation type="submission" date="2015-07" db="EMBL/GenBank/DDBJ databases">
        <title>The genome of Eufriesea mexicana.</title>
        <authorList>
            <person name="Pan H."/>
            <person name="Kapheim K."/>
        </authorList>
    </citation>
    <scope>NUCLEOTIDE SEQUENCE [LARGE SCALE GENOMIC DNA]</scope>
    <source>
        <strain evidence="1">0111107269</strain>
        <tissue evidence="1">Whole body</tissue>
    </source>
</reference>
<feature type="non-terminal residue" evidence="1">
    <location>
        <position position="452"/>
    </location>
</feature>
<evidence type="ECO:0000313" key="1">
    <source>
        <dbReference type="EMBL" id="OAD60677.1"/>
    </source>
</evidence>
<dbReference type="Proteomes" id="UP000250275">
    <property type="component" value="Unassembled WGS sequence"/>
</dbReference>
<name>A0A310SFX0_9HYME</name>
<dbReference type="EMBL" id="KQ760382">
    <property type="protein sequence ID" value="OAD60677.1"/>
    <property type="molecule type" value="Genomic_DNA"/>
</dbReference>
<protein>
    <submittedName>
        <fullName evidence="1">Uncharacterized protein</fullName>
    </submittedName>
</protein>
<gene>
    <name evidence="1" type="ORF">WN48_05239</name>
</gene>